<protein>
    <recommendedName>
        <fullName evidence="4">CENP-V/GFA domain-containing protein</fullName>
    </recommendedName>
</protein>
<accession>A0AAD4CI85</accession>
<evidence type="ECO:0000256" key="1">
    <source>
        <dbReference type="SAM" id="MobiDB-lite"/>
    </source>
</evidence>
<evidence type="ECO:0000313" key="3">
    <source>
        <dbReference type="Proteomes" id="UP001194746"/>
    </source>
</evidence>
<name>A0AAD4CI85_ASPNN</name>
<feature type="region of interest" description="Disordered" evidence="1">
    <location>
        <begin position="135"/>
        <end position="184"/>
    </location>
</feature>
<reference evidence="2" key="1">
    <citation type="journal article" date="2019" name="Beilstein J. Org. Chem.">
        <title>Nanangenines: drimane sesquiterpenoids as the dominant metabolite cohort of a novel Australian fungus, Aspergillus nanangensis.</title>
        <authorList>
            <person name="Lacey H.J."/>
            <person name="Gilchrist C.L.M."/>
            <person name="Crombie A."/>
            <person name="Kalaitzis J.A."/>
            <person name="Vuong D."/>
            <person name="Rutledge P.J."/>
            <person name="Turner P."/>
            <person name="Pitt J.I."/>
            <person name="Lacey E."/>
            <person name="Chooi Y.H."/>
            <person name="Piggott A.M."/>
        </authorList>
    </citation>
    <scope>NUCLEOTIDE SEQUENCE</scope>
    <source>
        <strain evidence="2">MST-FP2251</strain>
    </source>
</reference>
<feature type="compositionally biased region" description="Polar residues" evidence="1">
    <location>
        <begin position="230"/>
        <end position="244"/>
    </location>
</feature>
<dbReference type="Gene3D" id="3.90.1590.10">
    <property type="entry name" value="glutathione-dependent formaldehyde- activating enzyme (gfa)"/>
    <property type="match status" value="1"/>
</dbReference>
<proteinExistence type="predicted"/>
<dbReference type="Proteomes" id="UP001194746">
    <property type="component" value="Unassembled WGS sequence"/>
</dbReference>
<dbReference type="SUPFAM" id="SSF51316">
    <property type="entry name" value="Mss4-like"/>
    <property type="match status" value="1"/>
</dbReference>
<organism evidence="2 3">
    <name type="scientific">Aspergillus nanangensis</name>
    <dbReference type="NCBI Taxonomy" id="2582783"/>
    <lineage>
        <taxon>Eukaryota</taxon>
        <taxon>Fungi</taxon>
        <taxon>Dikarya</taxon>
        <taxon>Ascomycota</taxon>
        <taxon>Pezizomycotina</taxon>
        <taxon>Eurotiomycetes</taxon>
        <taxon>Eurotiomycetidae</taxon>
        <taxon>Eurotiales</taxon>
        <taxon>Aspergillaceae</taxon>
        <taxon>Aspergillus</taxon>
        <taxon>Aspergillus subgen. Circumdati</taxon>
    </lineage>
</organism>
<dbReference type="EMBL" id="VCAU01000067">
    <property type="protein sequence ID" value="KAF9887049.1"/>
    <property type="molecule type" value="Genomic_DNA"/>
</dbReference>
<feature type="compositionally biased region" description="Polar residues" evidence="1">
    <location>
        <begin position="152"/>
        <end position="173"/>
    </location>
</feature>
<evidence type="ECO:0000313" key="2">
    <source>
        <dbReference type="EMBL" id="KAF9887049.1"/>
    </source>
</evidence>
<comment type="caution">
    <text evidence="2">The sequence shown here is derived from an EMBL/GenBank/DDBJ whole genome shotgun (WGS) entry which is preliminary data.</text>
</comment>
<keyword evidence="3" id="KW-1185">Reference proteome</keyword>
<sequence length="263" mass="29768">MTSSEYIRGSCLCGRNHYMIQIPQDEANNAQIYFDSSRDNRRFHGTPLTAWLRVPLTWYQSNTQSYFPDETHATIRRIFSPNHAPHTQRVFCGFCGTPLTYWSEEPHEEADYMSVTVGSLNGDDQRILEDLALLPETSDEEETDKDEVLQEVESSNTPTQEVRTSSATVTLPSSGREMGVSRSYREGNMGGIPWFEEMIEGSRLGRLMKTRRGVGVSDDQSTTIEWEVSELTNDGSETTRSASSIHGPGKRKRTRQAEVEDII</sequence>
<dbReference type="AlphaFoldDB" id="A0AAD4CI85"/>
<reference evidence="2" key="2">
    <citation type="submission" date="2020-02" db="EMBL/GenBank/DDBJ databases">
        <authorList>
            <person name="Gilchrist C.L.M."/>
            <person name="Chooi Y.-H."/>
        </authorList>
    </citation>
    <scope>NUCLEOTIDE SEQUENCE</scope>
    <source>
        <strain evidence="2">MST-FP2251</strain>
    </source>
</reference>
<feature type="region of interest" description="Disordered" evidence="1">
    <location>
        <begin position="230"/>
        <end position="263"/>
    </location>
</feature>
<gene>
    <name evidence="2" type="ORF">FE257_010543</name>
</gene>
<dbReference type="InterPro" id="IPR011057">
    <property type="entry name" value="Mss4-like_sf"/>
</dbReference>
<evidence type="ECO:0008006" key="4">
    <source>
        <dbReference type="Google" id="ProtNLM"/>
    </source>
</evidence>